<sequence>MPTPIVLFAYSKQVLSGIVRLGLFCLTLWGLYLYVTGAWLAALVVVVPPTIHFWWLVARAYRETVADGSDFGENGPGRSNQNGNP</sequence>
<feature type="transmembrane region" description="Helical" evidence="1">
    <location>
        <begin position="38"/>
        <end position="57"/>
    </location>
</feature>
<reference evidence="2 3" key="1">
    <citation type="journal article" date="2019" name="Int. J. Syst. Evol. Microbiol.">
        <title>The Global Catalogue of Microorganisms (GCM) 10K type strain sequencing project: providing services to taxonomists for standard genome sequencing and annotation.</title>
        <authorList>
            <consortium name="The Broad Institute Genomics Platform"/>
            <consortium name="The Broad Institute Genome Sequencing Center for Infectious Disease"/>
            <person name="Wu L."/>
            <person name="Ma J."/>
        </authorList>
    </citation>
    <scope>NUCLEOTIDE SEQUENCE [LARGE SCALE GENOMIC DNA]</scope>
    <source>
        <strain evidence="2 3">SKJ47</strain>
    </source>
</reference>
<feature type="transmembrane region" description="Helical" evidence="1">
    <location>
        <begin position="14"/>
        <end position="32"/>
    </location>
</feature>
<name>A0ABD5UQ93_9EURY</name>
<evidence type="ECO:0000313" key="3">
    <source>
        <dbReference type="Proteomes" id="UP001596296"/>
    </source>
</evidence>
<keyword evidence="3" id="KW-1185">Reference proteome</keyword>
<dbReference type="RefSeq" id="WP_379740000.1">
    <property type="nucleotide sequence ID" value="NZ_JBHSVN010000001.1"/>
</dbReference>
<accession>A0ABD5UQ93</accession>
<dbReference type="EMBL" id="JBHSXL010000003">
    <property type="protein sequence ID" value="MFC6891556.1"/>
    <property type="molecule type" value="Genomic_DNA"/>
</dbReference>
<comment type="caution">
    <text evidence="2">The sequence shown here is derived from an EMBL/GenBank/DDBJ whole genome shotgun (WGS) entry which is preliminary data.</text>
</comment>
<dbReference type="AlphaFoldDB" id="A0ABD5UQ93"/>
<proteinExistence type="predicted"/>
<keyword evidence="1" id="KW-0812">Transmembrane</keyword>
<organism evidence="2 3">
    <name type="scientific">Halopenitus salinus</name>
    <dbReference type="NCBI Taxonomy" id="1198295"/>
    <lineage>
        <taxon>Archaea</taxon>
        <taxon>Methanobacteriati</taxon>
        <taxon>Methanobacteriota</taxon>
        <taxon>Stenosarchaea group</taxon>
        <taxon>Halobacteria</taxon>
        <taxon>Halobacteriales</taxon>
        <taxon>Haloferacaceae</taxon>
        <taxon>Halopenitus</taxon>
    </lineage>
</organism>
<keyword evidence="1" id="KW-0472">Membrane</keyword>
<evidence type="ECO:0000256" key="1">
    <source>
        <dbReference type="SAM" id="Phobius"/>
    </source>
</evidence>
<keyword evidence="1" id="KW-1133">Transmembrane helix</keyword>
<evidence type="ECO:0008006" key="4">
    <source>
        <dbReference type="Google" id="ProtNLM"/>
    </source>
</evidence>
<gene>
    <name evidence="2" type="ORF">ACFQE9_02845</name>
</gene>
<protein>
    <recommendedName>
        <fullName evidence="4">DUF4229 domain-containing protein</fullName>
    </recommendedName>
</protein>
<evidence type="ECO:0000313" key="2">
    <source>
        <dbReference type="EMBL" id="MFC6891556.1"/>
    </source>
</evidence>
<dbReference type="Proteomes" id="UP001596296">
    <property type="component" value="Unassembled WGS sequence"/>
</dbReference>